<evidence type="ECO:0000313" key="3">
    <source>
        <dbReference type="Proteomes" id="UP000230605"/>
    </source>
</evidence>
<dbReference type="Proteomes" id="UP000230605">
    <property type="component" value="Chromosome 2"/>
</dbReference>
<name>A0A2G5I085_CERBT</name>
<dbReference type="EMBL" id="CP134185">
    <property type="protein sequence ID" value="WPA99228.1"/>
    <property type="molecule type" value="Genomic_DNA"/>
</dbReference>
<evidence type="ECO:0000313" key="4">
    <source>
        <dbReference type="Proteomes" id="UP001302367"/>
    </source>
</evidence>
<dbReference type="EMBL" id="LKMD01000102">
    <property type="protein sequence ID" value="PIA98225.1"/>
    <property type="molecule type" value="Genomic_DNA"/>
</dbReference>
<reference evidence="1 3" key="1">
    <citation type="submission" date="2015-10" db="EMBL/GenBank/DDBJ databases">
        <title>The cercosporin biosynthetic gene cluster was horizontally transferred to several fungal lineages and shown to be expanded in Cercospora beticola based on microsynteny with recipient genomes.</title>
        <authorList>
            <person name="De Jonge R."/>
            <person name="Ebert M.K."/>
            <person name="Suttle J.C."/>
            <person name="Jurick Ii W.M."/>
            <person name="Secor G.A."/>
            <person name="Thomma B.P."/>
            <person name="Van De Peer Y."/>
            <person name="Bolton M.D."/>
        </authorList>
    </citation>
    <scope>NUCLEOTIDE SEQUENCE [LARGE SCALE GENOMIC DNA]</scope>
    <source>
        <strain evidence="1 3">09-40</strain>
    </source>
</reference>
<keyword evidence="4" id="KW-1185">Reference proteome</keyword>
<evidence type="ECO:0000313" key="2">
    <source>
        <dbReference type="EMBL" id="WPA99228.1"/>
    </source>
</evidence>
<protein>
    <recommendedName>
        <fullName evidence="5">BTB domain-containing protein</fullName>
    </recommendedName>
</protein>
<proteinExistence type="predicted"/>
<evidence type="ECO:0008006" key="5">
    <source>
        <dbReference type="Google" id="ProtNLM"/>
    </source>
</evidence>
<sequence length="209" mass="23271">MAEVHEVAPDGDVRLIFGSEEKGNCTHILVSSVFLSFGSPVFKAMLGPHFKEGATLASGTRLDLPLPEDCPGAMLAICEVMHMKTSTCSIPSVDSLLQVALLVDKYDCRAAMSYAMKDWMRLAKSKCLDRNILNLFIIAYLMEFSKSFTKYGCALVANTEPEFKLTPPDYIPETLQRTIGKNTQRVAPAIEERTDFEIRGSDRRGVRRK</sequence>
<organism evidence="1 3">
    <name type="scientific">Cercospora beticola</name>
    <name type="common">Sugarbeet leaf spot fungus</name>
    <dbReference type="NCBI Taxonomy" id="122368"/>
    <lineage>
        <taxon>Eukaryota</taxon>
        <taxon>Fungi</taxon>
        <taxon>Dikarya</taxon>
        <taxon>Ascomycota</taxon>
        <taxon>Pezizomycotina</taxon>
        <taxon>Dothideomycetes</taxon>
        <taxon>Dothideomycetidae</taxon>
        <taxon>Mycosphaerellales</taxon>
        <taxon>Mycosphaerellaceae</taxon>
        <taxon>Cercospora</taxon>
    </lineage>
</organism>
<dbReference type="Gene3D" id="3.30.710.10">
    <property type="entry name" value="Potassium Channel Kv1.1, Chain A"/>
    <property type="match status" value="1"/>
</dbReference>
<dbReference type="Proteomes" id="UP001302367">
    <property type="component" value="Chromosome 2"/>
</dbReference>
<gene>
    <name evidence="1" type="ORF">CB0940_06582</name>
    <name evidence="2" type="ORF">RHO25_003844</name>
</gene>
<dbReference type="InterPro" id="IPR011333">
    <property type="entry name" value="SKP1/BTB/POZ_sf"/>
</dbReference>
<evidence type="ECO:0000313" key="1">
    <source>
        <dbReference type="EMBL" id="PIA98225.1"/>
    </source>
</evidence>
<dbReference type="OrthoDB" id="5361286at2759"/>
<accession>A0A2G5I085</accession>
<dbReference type="AlphaFoldDB" id="A0A2G5I085"/>
<reference evidence="2 4" key="2">
    <citation type="submission" date="2023-09" db="EMBL/GenBank/DDBJ databases">
        <title>Complete-Gapless Cercospora beticola genome.</title>
        <authorList>
            <person name="Wyatt N.A."/>
            <person name="Spanner R.E."/>
            <person name="Bolton M.D."/>
        </authorList>
    </citation>
    <scope>NUCLEOTIDE SEQUENCE [LARGE SCALE GENOMIC DNA]</scope>
    <source>
        <strain evidence="2">Cb09-40</strain>
    </source>
</reference>